<evidence type="ECO:0000313" key="3">
    <source>
        <dbReference type="EMBL" id="MFG6442512.1"/>
    </source>
</evidence>
<dbReference type="EMBL" id="JBIGHW010000010">
    <property type="protein sequence ID" value="MFG6442512.1"/>
    <property type="molecule type" value="Genomic_DNA"/>
</dbReference>
<dbReference type="RefSeq" id="WP_394399832.1">
    <property type="nucleotide sequence ID" value="NZ_JBIGHW010000010.1"/>
</dbReference>
<evidence type="ECO:0000313" key="4">
    <source>
        <dbReference type="Proteomes" id="UP001606301"/>
    </source>
</evidence>
<dbReference type="Proteomes" id="UP001606301">
    <property type="component" value="Unassembled WGS sequence"/>
</dbReference>
<name>A0ABW7FMF2_9BURK</name>
<dbReference type="Gene3D" id="3.40.1620.10">
    <property type="entry name" value="YefM-like domain"/>
    <property type="match status" value="1"/>
</dbReference>
<organism evidence="3 4">
    <name type="scientific">Pelomonas margarita</name>
    <dbReference type="NCBI Taxonomy" id="3299031"/>
    <lineage>
        <taxon>Bacteria</taxon>
        <taxon>Pseudomonadati</taxon>
        <taxon>Pseudomonadota</taxon>
        <taxon>Betaproteobacteria</taxon>
        <taxon>Burkholderiales</taxon>
        <taxon>Sphaerotilaceae</taxon>
        <taxon>Roseateles</taxon>
    </lineage>
</organism>
<protein>
    <recommendedName>
        <fullName evidence="2">Antitoxin</fullName>
    </recommendedName>
</protein>
<proteinExistence type="inferred from homology"/>
<evidence type="ECO:0000256" key="1">
    <source>
        <dbReference type="ARBA" id="ARBA00009981"/>
    </source>
</evidence>
<dbReference type="NCBIfam" id="TIGR01552">
    <property type="entry name" value="phd_fam"/>
    <property type="match status" value="1"/>
</dbReference>
<dbReference type="Pfam" id="PF02604">
    <property type="entry name" value="PhdYeFM_antitox"/>
    <property type="match status" value="1"/>
</dbReference>
<gene>
    <name evidence="3" type="ORF">ACG0Z3_17635</name>
</gene>
<keyword evidence="4" id="KW-1185">Reference proteome</keyword>
<dbReference type="InterPro" id="IPR006442">
    <property type="entry name" value="Antitoxin_Phd/YefM"/>
</dbReference>
<sequence length="87" mass="9508">MKLLTSREFNRDVSLAKRAALQEPVLVTDRGQPTHVLLSIAEYRRLTGEGESILDLLAMPEPVVLDVADASADGAWDHREPLDGGGR</sequence>
<comment type="caution">
    <text evidence="3">The sequence shown here is derived from an EMBL/GenBank/DDBJ whole genome shotgun (WGS) entry which is preliminary data.</text>
</comment>
<comment type="function">
    <text evidence="2">Antitoxin component of a type II toxin-antitoxin (TA) system.</text>
</comment>
<evidence type="ECO:0000256" key="2">
    <source>
        <dbReference type="RuleBase" id="RU362080"/>
    </source>
</evidence>
<accession>A0ABW7FMF2</accession>
<dbReference type="SUPFAM" id="SSF143120">
    <property type="entry name" value="YefM-like"/>
    <property type="match status" value="1"/>
</dbReference>
<comment type="similarity">
    <text evidence="1 2">Belongs to the phD/YefM antitoxin family.</text>
</comment>
<reference evidence="3 4" key="1">
    <citation type="submission" date="2024-08" db="EMBL/GenBank/DDBJ databases">
        <authorList>
            <person name="Lu H."/>
        </authorList>
    </citation>
    <scope>NUCLEOTIDE SEQUENCE [LARGE SCALE GENOMIC DNA]</scope>
    <source>
        <strain evidence="3 4">LKC17W</strain>
    </source>
</reference>
<dbReference type="InterPro" id="IPR036165">
    <property type="entry name" value="YefM-like_sf"/>
</dbReference>